<reference evidence="1 2" key="1">
    <citation type="submission" date="2018-05" db="EMBL/GenBank/DDBJ databases">
        <title>Genomic Encyclopedia of Type Strains, Phase IV (KMG-V): Genome sequencing to study the core and pangenomes of soil and plant-associated prokaryotes.</title>
        <authorList>
            <person name="Whitman W."/>
        </authorList>
    </citation>
    <scope>NUCLEOTIDE SEQUENCE [LARGE SCALE GENOMIC DNA]</scope>
    <source>
        <strain evidence="1 2">SCZa-39</strain>
    </source>
</reference>
<protein>
    <submittedName>
        <fullName evidence="1">Uncharacterized protein</fullName>
    </submittedName>
</protein>
<accession>A0ABX5K8I6</accession>
<gene>
    <name evidence="1" type="ORF">C7402_13464</name>
</gene>
<evidence type="ECO:0000313" key="1">
    <source>
        <dbReference type="EMBL" id="PVX70839.1"/>
    </source>
</evidence>
<dbReference type="RefSeq" id="WP_116614654.1">
    <property type="nucleotide sequence ID" value="NZ_QEOB01000034.1"/>
</dbReference>
<keyword evidence="2" id="KW-1185">Reference proteome</keyword>
<dbReference type="EMBL" id="QEOB01000034">
    <property type="protein sequence ID" value="PVX70839.1"/>
    <property type="molecule type" value="Genomic_DNA"/>
</dbReference>
<proteinExistence type="predicted"/>
<organism evidence="1 2">
    <name type="scientific">Paraburkholderia unamae</name>
    <dbReference type="NCBI Taxonomy" id="219649"/>
    <lineage>
        <taxon>Bacteria</taxon>
        <taxon>Pseudomonadati</taxon>
        <taxon>Pseudomonadota</taxon>
        <taxon>Betaproteobacteria</taxon>
        <taxon>Burkholderiales</taxon>
        <taxon>Burkholderiaceae</taxon>
        <taxon>Paraburkholderia</taxon>
    </lineage>
</organism>
<comment type="caution">
    <text evidence="1">The sequence shown here is derived from an EMBL/GenBank/DDBJ whole genome shotgun (WGS) entry which is preliminary data.</text>
</comment>
<evidence type="ECO:0000313" key="2">
    <source>
        <dbReference type="Proteomes" id="UP000245712"/>
    </source>
</evidence>
<dbReference type="Proteomes" id="UP000245712">
    <property type="component" value="Unassembled WGS sequence"/>
</dbReference>
<sequence length="154" mass="17007">MTASGPSTASTLSANFWQPWNYWMPALRSALSIDAAPQSLDQSILPWSFTGLVINESNSSNPAAERAIVSEESYGRQLGRISEALAFLIDQTGVDKSATAIKCFLEMKEKIEAIKHETEDSRFERVLADLERLKARDEAAFAARLARLDSLAKK</sequence>
<name>A0ABX5K8I6_9BURK</name>